<dbReference type="InterPro" id="IPR012910">
    <property type="entry name" value="Plug_dom"/>
</dbReference>
<evidence type="ECO:0000313" key="18">
    <source>
        <dbReference type="EMBL" id="MCC2617773.1"/>
    </source>
</evidence>
<evidence type="ECO:0000256" key="3">
    <source>
        <dbReference type="ARBA" id="ARBA00022452"/>
    </source>
</evidence>
<evidence type="ECO:0000259" key="17">
    <source>
        <dbReference type="Pfam" id="PF07715"/>
    </source>
</evidence>
<dbReference type="PANTHER" id="PTHR32552:SF89">
    <property type="entry name" value="CATECHOLATE SIDEROPHORE RECEPTOR FIU"/>
    <property type="match status" value="1"/>
</dbReference>
<keyword evidence="4" id="KW-0410">Iron transport</keyword>
<sequence length="792" mass="86849">MNNTLLPRKSVLSLAIVGALSSPVMAQEAPSEEGAMDEIIVIGRSVSYANNATDEAMIKQQSSMTSALAVIDNLPGVLINEGDTFGTDDWSTSISIRGFQTNLDEQQIGMTVDGISNGNSNYGGGAKANRYIDTENLRNVEVSQGTSDISSRSNEALGGTLNFTTIEPGTEQQMIVSATIGDFQAQKLYARFETGELAENTYAWISASSMENTDWINGAAENTRTHLAAKLTSMIGDLDLTAYLSYDDVHEDNYQRIYGLAQYAENPEWDGLTADWTGIPYQDQAYRKGWSTLRENLFGYLQATYQLGEVMLKGNVYFHDNEGRGDWVPPYVVDVINDGAGNPQTEVLSNEPIRGGSAIGQIYFVDANGVQLAPIEGCQSSISFPYGGAGPEYDPGCYAQGAIPVGSYRNSHYNKSRVGFNGDFEWMTFVGDMENTLRGGIWYENYQREEYRDWHKIIDSATSYEFDHVPYWIQYSREYPVDTTMLYLEDTLRVGPATLRAGVKKFMVELERNDKFGETPSVTVDSDSDLLFTAGAVVETPIDGLEVFAGYAENFAAIKDEVLERDASSLANIDPETADNIDVGLRYSSDNLQLNLTYYDITFENRLTFIAPDSDSGIDYLVGTNGVFRNVGGVESKGIEASLSYFLTDDLTVFASYTNNDSTYTGSTITDEDGDAIEVGFPKGNTVLGSAEDMFVVTFDWQRDNYFAGLSSKYVGERYIDGANSAKVDAYTVSDFYAGATVDMSASSGLQSLEFRLTINNLFDENYLGTISNGAGWLGAPRTAALNVKATF</sequence>
<feature type="domain" description="TonB-dependent receptor-like beta-barrel" evidence="16">
    <location>
        <begin position="409"/>
        <end position="762"/>
    </location>
</feature>
<comment type="similarity">
    <text evidence="12 14">Belongs to the TonB-dependent receptor family.</text>
</comment>
<evidence type="ECO:0000256" key="14">
    <source>
        <dbReference type="RuleBase" id="RU003357"/>
    </source>
</evidence>
<comment type="subcellular location">
    <subcellularLocation>
        <location evidence="1 12">Cell outer membrane</location>
        <topology evidence="1 12">Multi-pass membrane protein</topology>
    </subcellularLocation>
</comment>
<feature type="signal peptide" evidence="15">
    <location>
        <begin position="1"/>
        <end position="26"/>
    </location>
</feature>
<keyword evidence="10 12" id="KW-0472">Membrane</keyword>
<comment type="caution">
    <text evidence="18">The sequence shown here is derived from an EMBL/GenBank/DDBJ whole genome shotgun (WGS) entry which is preliminary data.</text>
</comment>
<dbReference type="EMBL" id="JAJEWP010000006">
    <property type="protein sequence ID" value="MCC2617773.1"/>
    <property type="molecule type" value="Genomic_DNA"/>
</dbReference>
<evidence type="ECO:0000256" key="15">
    <source>
        <dbReference type="SAM" id="SignalP"/>
    </source>
</evidence>
<keyword evidence="19" id="KW-1185">Reference proteome</keyword>
<evidence type="ECO:0000256" key="13">
    <source>
        <dbReference type="PROSITE-ProRule" id="PRU10144"/>
    </source>
</evidence>
<keyword evidence="18" id="KW-0675">Receptor</keyword>
<evidence type="ECO:0000256" key="6">
    <source>
        <dbReference type="ARBA" id="ARBA00022729"/>
    </source>
</evidence>
<keyword evidence="7" id="KW-0408">Iron</keyword>
<dbReference type="PROSITE" id="PS01156">
    <property type="entry name" value="TONB_DEPENDENT_REC_2"/>
    <property type="match status" value="1"/>
</dbReference>
<keyword evidence="5 12" id="KW-0812">Transmembrane</keyword>
<evidence type="ECO:0000256" key="8">
    <source>
        <dbReference type="ARBA" id="ARBA00023065"/>
    </source>
</evidence>
<evidence type="ECO:0000256" key="5">
    <source>
        <dbReference type="ARBA" id="ARBA00022692"/>
    </source>
</evidence>
<name>A0ABS8GB85_9ALTE</name>
<dbReference type="InterPro" id="IPR036942">
    <property type="entry name" value="Beta-barrel_TonB_sf"/>
</dbReference>
<evidence type="ECO:0000256" key="9">
    <source>
        <dbReference type="ARBA" id="ARBA00023077"/>
    </source>
</evidence>
<keyword evidence="3 12" id="KW-1134">Transmembrane beta strand</keyword>
<evidence type="ECO:0000313" key="19">
    <source>
        <dbReference type="Proteomes" id="UP001520878"/>
    </source>
</evidence>
<keyword evidence="8" id="KW-0406">Ion transport</keyword>
<dbReference type="PANTHER" id="PTHR32552">
    <property type="entry name" value="FERRICHROME IRON RECEPTOR-RELATED"/>
    <property type="match status" value="1"/>
</dbReference>
<gene>
    <name evidence="18" type="ORF">LJ739_16095</name>
</gene>
<dbReference type="InterPro" id="IPR037066">
    <property type="entry name" value="Plug_dom_sf"/>
</dbReference>
<reference evidence="18 19" key="1">
    <citation type="submission" date="2021-10" db="EMBL/GenBank/DDBJ databases">
        <title>Draft genome of Aestuariibacter halophilus JC2043.</title>
        <authorList>
            <person name="Emsley S.A."/>
            <person name="Pfannmuller K.M."/>
            <person name="Ushijima B."/>
            <person name="Saw J.H."/>
            <person name="Videau P."/>
        </authorList>
    </citation>
    <scope>NUCLEOTIDE SEQUENCE [LARGE SCALE GENOMIC DNA]</scope>
    <source>
        <strain evidence="18 19">JC2043</strain>
    </source>
</reference>
<organism evidence="18 19">
    <name type="scientific">Fluctibacter halophilus</name>
    <dbReference type="NCBI Taxonomy" id="226011"/>
    <lineage>
        <taxon>Bacteria</taxon>
        <taxon>Pseudomonadati</taxon>
        <taxon>Pseudomonadota</taxon>
        <taxon>Gammaproteobacteria</taxon>
        <taxon>Alteromonadales</taxon>
        <taxon>Alteromonadaceae</taxon>
        <taxon>Fluctibacter</taxon>
    </lineage>
</organism>
<dbReference type="Gene3D" id="2.40.170.20">
    <property type="entry name" value="TonB-dependent receptor, beta-barrel domain"/>
    <property type="match status" value="1"/>
</dbReference>
<feature type="domain" description="TonB-dependent receptor plug" evidence="17">
    <location>
        <begin position="46"/>
        <end position="156"/>
    </location>
</feature>
<keyword evidence="9 14" id="KW-0798">TonB box</keyword>
<dbReference type="Gene3D" id="2.170.130.10">
    <property type="entry name" value="TonB-dependent receptor, plug domain"/>
    <property type="match status" value="1"/>
</dbReference>
<evidence type="ECO:0000256" key="2">
    <source>
        <dbReference type="ARBA" id="ARBA00022448"/>
    </source>
</evidence>
<feature type="chain" id="PRO_5047058504" evidence="15">
    <location>
        <begin position="27"/>
        <end position="792"/>
    </location>
</feature>
<evidence type="ECO:0000256" key="10">
    <source>
        <dbReference type="ARBA" id="ARBA00023136"/>
    </source>
</evidence>
<dbReference type="Pfam" id="PF07715">
    <property type="entry name" value="Plug"/>
    <property type="match status" value="1"/>
</dbReference>
<feature type="short sequence motif" description="TonB C-terminal box" evidence="13">
    <location>
        <begin position="775"/>
        <end position="792"/>
    </location>
</feature>
<accession>A0ABS8GB85</accession>
<keyword evidence="2 12" id="KW-0813">Transport</keyword>
<proteinExistence type="inferred from homology"/>
<evidence type="ECO:0000256" key="1">
    <source>
        <dbReference type="ARBA" id="ARBA00004571"/>
    </source>
</evidence>
<dbReference type="InterPro" id="IPR000531">
    <property type="entry name" value="Beta-barrel_TonB"/>
</dbReference>
<dbReference type="SUPFAM" id="SSF56935">
    <property type="entry name" value="Porins"/>
    <property type="match status" value="1"/>
</dbReference>
<protein>
    <submittedName>
        <fullName evidence="18">TonB-dependent receptor</fullName>
    </submittedName>
</protein>
<evidence type="ECO:0000256" key="11">
    <source>
        <dbReference type="ARBA" id="ARBA00023237"/>
    </source>
</evidence>
<evidence type="ECO:0000256" key="12">
    <source>
        <dbReference type="PROSITE-ProRule" id="PRU01360"/>
    </source>
</evidence>
<dbReference type="Proteomes" id="UP001520878">
    <property type="component" value="Unassembled WGS sequence"/>
</dbReference>
<keyword evidence="6 15" id="KW-0732">Signal</keyword>
<evidence type="ECO:0000256" key="7">
    <source>
        <dbReference type="ARBA" id="ARBA00023004"/>
    </source>
</evidence>
<dbReference type="RefSeq" id="WP_229162144.1">
    <property type="nucleotide sequence ID" value="NZ_JAJEWP010000006.1"/>
</dbReference>
<dbReference type="InterPro" id="IPR039426">
    <property type="entry name" value="TonB-dep_rcpt-like"/>
</dbReference>
<evidence type="ECO:0000259" key="16">
    <source>
        <dbReference type="Pfam" id="PF00593"/>
    </source>
</evidence>
<dbReference type="PROSITE" id="PS52016">
    <property type="entry name" value="TONB_DEPENDENT_REC_3"/>
    <property type="match status" value="1"/>
</dbReference>
<keyword evidence="11 12" id="KW-0998">Cell outer membrane</keyword>
<dbReference type="Pfam" id="PF00593">
    <property type="entry name" value="TonB_dep_Rec_b-barrel"/>
    <property type="match status" value="1"/>
</dbReference>
<dbReference type="InterPro" id="IPR010917">
    <property type="entry name" value="TonB_rcpt_CS"/>
</dbReference>
<evidence type="ECO:0000256" key="4">
    <source>
        <dbReference type="ARBA" id="ARBA00022496"/>
    </source>
</evidence>